<dbReference type="InterPro" id="IPR036278">
    <property type="entry name" value="Sialidase_sf"/>
</dbReference>
<evidence type="ECO:0000313" key="2">
    <source>
        <dbReference type="EMBL" id="KTC95187.1"/>
    </source>
</evidence>
<dbReference type="PATRIC" id="fig|453.4.peg.3118"/>
<reference evidence="3 5" key="2">
    <citation type="submission" date="2018-06" db="EMBL/GenBank/DDBJ databases">
        <authorList>
            <consortium name="Pathogen Informatics"/>
            <person name="Doyle S."/>
        </authorList>
    </citation>
    <scope>NUCLEOTIDE SEQUENCE [LARGE SCALE GENOMIC DNA]</scope>
    <source>
        <strain evidence="3 5">NCTC12022</strain>
    </source>
</reference>
<dbReference type="Gene3D" id="2.130.10.10">
    <property type="entry name" value="YVTN repeat-like/Quinoprotein amine dehydrogenase"/>
    <property type="match status" value="2"/>
</dbReference>
<dbReference type="Proteomes" id="UP000251942">
    <property type="component" value="Unassembled WGS sequence"/>
</dbReference>
<evidence type="ECO:0000259" key="1">
    <source>
        <dbReference type="Pfam" id="PF18998"/>
    </source>
</evidence>
<dbReference type="STRING" id="453.Lfee_2851"/>
<keyword evidence="4" id="KW-1185">Reference proteome</keyword>
<dbReference type="SUPFAM" id="SSF50939">
    <property type="entry name" value="Sialidases"/>
    <property type="match status" value="1"/>
</dbReference>
<dbReference type="SUPFAM" id="SSF110296">
    <property type="entry name" value="Oligoxyloglucan reducing end-specific cellobiohydrolase"/>
    <property type="match status" value="1"/>
</dbReference>
<gene>
    <name evidence="2" type="ORF">Lfee_2851</name>
    <name evidence="3" type="ORF">NCTC12022_03216</name>
</gene>
<evidence type="ECO:0000313" key="4">
    <source>
        <dbReference type="Proteomes" id="UP000054698"/>
    </source>
</evidence>
<accession>A0A0W0THW5</accession>
<name>A0A0W0THW5_9GAMM</name>
<dbReference type="InterPro" id="IPR044060">
    <property type="entry name" value="Bacterial_rp_domain"/>
</dbReference>
<dbReference type="EMBL" id="LNYB01000085">
    <property type="protein sequence ID" value="KTC95187.1"/>
    <property type="molecule type" value="Genomic_DNA"/>
</dbReference>
<dbReference type="AlphaFoldDB" id="A0A0W0THW5"/>
<dbReference type="Proteomes" id="UP000054698">
    <property type="component" value="Unassembled WGS sequence"/>
</dbReference>
<organism evidence="2 4">
    <name type="scientific">Legionella feeleii</name>
    <dbReference type="NCBI Taxonomy" id="453"/>
    <lineage>
        <taxon>Bacteria</taxon>
        <taxon>Pseudomonadati</taxon>
        <taxon>Pseudomonadota</taxon>
        <taxon>Gammaproteobacteria</taxon>
        <taxon>Legionellales</taxon>
        <taxon>Legionellaceae</taxon>
        <taxon>Legionella</taxon>
    </lineage>
</organism>
<protein>
    <submittedName>
        <fullName evidence="2">BNR/Asp-box repeat containing protein</fullName>
    </submittedName>
</protein>
<dbReference type="EMBL" id="UASS01000038">
    <property type="protein sequence ID" value="SPX62455.1"/>
    <property type="molecule type" value="Genomic_DNA"/>
</dbReference>
<sequence length="649" mass="66961">MTHGFVGYTMKVKRILIKTFQLILCSFLLFPAAGFAHHLIAITAISPFPSSIPTSATATASFRVTNMTSRVPLTVIDQSYFPSSSGLSILSSSCGSLIGPGQSCTITLQFQAPSTPRIISAELREWAKPSADAIRFPFTIAVVRPPTFTITGSAGAGGAISPNTPQTVNSGGSIMFTAAPSAGFAVSQWFLDGILVQSGGLTYTLSNITADHTVQVTFFSGLIAVGNYTNTSVIRTPLIFLSATNGSAWSPITTSLPPDFANNGSLAASSCTGINCIAAGVYNNGVTNRPLILFSSDAGSSWNSVTAPVPVDFVSSAVIMTTTCELTTCVAAGAYSNGAVIKALILVSNSSGESWFAANPVLPADFLNLASLNSATCTGTTCVAAGTYMNVLNIQLPLLLVSHNSGASWVSVTPTLSPTFSDLGTINSVTCEGTVCIATGFFFDTLFQGLPLILVSNDLGNSWNFVTPSLPGDFSNFGFFNAVACTGSVCNGAGNYNDGVVTQPLFFHSTDTGATWSSVNATTLPPNFSDIASLRSITCIASNCIAAGDYADAGSIFFPMLFVSSNQGASWTSFGLTVPADFADSGGINALTCSGTICTAVGQYTNTSNIQIPLIYVSSDSGITWSSVPPTLPADFADLGVLSGTAGTL</sequence>
<dbReference type="Pfam" id="PF18998">
    <property type="entry name" value="Flg_new_2"/>
    <property type="match status" value="1"/>
</dbReference>
<feature type="domain" description="Bacterial repeat" evidence="1">
    <location>
        <begin position="149"/>
        <end position="218"/>
    </location>
</feature>
<evidence type="ECO:0000313" key="5">
    <source>
        <dbReference type="Proteomes" id="UP000251942"/>
    </source>
</evidence>
<evidence type="ECO:0000313" key="3">
    <source>
        <dbReference type="EMBL" id="SPX62455.1"/>
    </source>
</evidence>
<dbReference type="InterPro" id="IPR015943">
    <property type="entry name" value="WD40/YVTN_repeat-like_dom_sf"/>
</dbReference>
<proteinExistence type="predicted"/>
<reference evidence="2 4" key="1">
    <citation type="submission" date="2015-11" db="EMBL/GenBank/DDBJ databases">
        <title>Genomic analysis of 38 Legionella species identifies large and diverse effector repertoires.</title>
        <authorList>
            <person name="Burstein D."/>
            <person name="Amaro F."/>
            <person name="Zusman T."/>
            <person name="Lifshitz Z."/>
            <person name="Cohen O."/>
            <person name="Gilbert J.A."/>
            <person name="Pupko T."/>
            <person name="Shuman H.A."/>
            <person name="Segal G."/>
        </authorList>
    </citation>
    <scope>NUCLEOTIDE SEQUENCE [LARGE SCALE GENOMIC DNA]</scope>
    <source>
        <strain evidence="2 4">WO-44C</strain>
    </source>
</reference>